<feature type="transmembrane region" description="Helical" evidence="1">
    <location>
        <begin position="190"/>
        <end position="213"/>
    </location>
</feature>
<feature type="transmembrane region" description="Helical" evidence="1">
    <location>
        <begin position="155"/>
        <end position="178"/>
    </location>
</feature>
<evidence type="ECO:0000313" key="2">
    <source>
        <dbReference type="EMBL" id="GEN31612.1"/>
    </source>
</evidence>
<keyword evidence="1" id="KW-0472">Membrane</keyword>
<dbReference type="AlphaFoldDB" id="A0A511V2R4"/>
<organism evidence="2 3">
    <name type="scientific">Cerasibacillus quisquiliarum</name>
    <dbReference type="NCBI Taxonomy" id="227865"/>
    <lineage>
        <taxon>Bacteria</taxon>
        <taxon>Bacillati</taxon>
        <taxon>Bacillota</taxon>
        <taxon>Bacilli</taxon>
        <taxon>Bacillales</taxon>
        <taxon>Bacillaceae</taxon>
        <taxon>Cerasibacillus</taxon>
    </lineage>
</organism>
<keyword evidence="3" id="KW-1185">Reference proteome</keyword>
<evidence type="ECO:0000313" key="3">
    <source>
        <dbReference type="Proteomes" id="UP000321491"/>
    </source>
</evidence>
<evidence type="ECO:0008006" key="4">
    <source>
        <dbReference type="Google" id="ProtNLM"/>
    </source>
</evidence>
<name>A0A511V2R4_9BACI</name>
<dbReference type="EMBL" id="BJXW01000021">
    <property type="protein sequence ID" value="GEN31612.1"/>
    <property type="molecule type" value="Genomic_DNA"/>
</dbReference>
<accession>A0A511V2R4</accession>
<feature type="transmembrane region" description="Helical" evidence="1">
    <location>
        <begin position="251"/>
        <end position="273"/>
    </location>
</feature>
<feature type="transmembrane region" description="Helical" evidence="1">
    <location>
        <begin position="99"/>
        <end position="119"/>
    </location>
</feature>
<evidence type="ECO:0000256" key="1">
    <source>
        <dbReference type="SAM" id="Phobius"/>
    </source>
</evidence>
<dbReference type="OrthoDB" id="2448863at2"/>
<protein>
    <recommendedName>
        <fullName evidence="4">Yip1 domain-containing protein</fullName>
    </recommendedName>
</protein>
<keyword evidence="1" id="KW-1133">Transmembrane helix</keyword>
<gene>
    <name evidence="2" type="ORF">CQU01_18500</name>
</gene>
<dbReference type="Proteomes" id="UP000321491">
    <property type="component" value="Unassembled WGS sequence"/>
</dbReference>
<dbReference type="RefSeq" id="WP_146937968.1">
    <property type="nucleotide sequence ID" value="NZ_BJXW01000021.1"/>
</dbReference>
<reference evidence="2 3" key="1">
    <citation type="submission" date="2019-07" db="EMBL/GenBank/DDBJ databases">
        <title>Whole genome shotgun sequence of Cerasibacillus quisquiliarum NBRC 102429.</title>
        <authorList>
            <person name="Hosoyama A."/>
            <person name="Uohara A."/>
            <person name="Ohji S."/>
            <person name="Ichikawa N."/>
        </authorList>
    </citation>
    <scope>NUCLEOTIDE SEQUENCE [LARGE SCALE GENOMIC DNA]</scope>
    <source>
        <strain evidence="2 3">NBRC 102429</strain>
    </source>
</reference>
<sequence>MIICSNCNHQQQSGSTCENCGQLIQEINHSEEQHAQTPNENTHTDKSNEVAATVTSQQAESTSNETLDNIKKGLGSYWKFFVELLKNPTKSLQLHDKHLVFSIVSVSLFVLTLSLGYYFTLNTAMGGIFGELEDMLGSFGGYDYGYSGAGEFFNIVLKMILVGAIAFGISYGSLLIIFKTAKLELNPKQLFIQFSSLSIPFLVLNIVVILLGALSVGMLANSLLGGTVQLYLSLVPALLVYDKLTSHPQRIYYGVGTAFLIGAINILINSLLLKHIGLSTNLL</sequence>
<keyword evidence="1" id="KW-0812">Transmembrane</keyword>
<proteinExistence type="predicted"/>
<feature type="transmembrane region" description="Helical" evidence="1">
    <location>
        <begin position="219"/>
        <end position="239"/>
    </location>
</feature>
<comment type="caution">
    <text evidence="2">The sequence shown here is derived from an EMBL/GenBank/DDBJ whole genome shotgun (WGS) entry which is preliminary data.</text>
</comment>